<dbReference type="OrthoDB" id="53057at2157"/>
<dbReference type="AlphaFoldDB" id="R9T7W8"/>
<sequence length="185" mass="21024">MMVKLQDIVDRIKLMDGTHHVFPLKNECREKILDIEKNITAAAGIRVSNIGVEECLKRQYVICIIKDKRFRPPPEPTLKLISDNIILGEEVLPNAKEQFLANVNESILWLSEEFVMYPERYGGGKECFIMPPVSFPEVNEFEGAENIVSCSPAPPSDMYIRAKHGYEDDPKLATILVGFDFPNLE</sequence>
<dbReference type="Proteomes" id="UP000014070">
    <property type="component" value="Chromosome"/>
</dbReference>
<dbReference type="HOGENOM" id="CLU_1352083_0_0_2"/>
<reference evidence="1 2" key="1">
    <citation type="journal article" date="2013" name="Genome Announc.">
        <title>Genome sequence of 'Candidatus Methanomassiliicoccus intestinalis' Issoire-Mx1, a third thermoplasmatales-related methanogenic archaeon from human feces.</title>
        <authorList>
            <person name="Borrel G."/>
            <person name="Harris H.M."/>
            <person name="Parisot N."/>
            <person name="Gaci N."/>
            <person name="Tottey W."/>
            <person name="Mihajlovski A."/>
            <person name="Deane J."/>
            <person name="Gribaldo S."/>
            <person name="Bardot O."/>
            <person name="Peyretaillade E."/>
            <person name="Peyret P."/>
            <person name="O'Toole P.W."/>
            <person name="Brugere J.F."/>
        </authorList>
    </citation>
    <scope>NUCLEOTIDE SEQUENCE [LARGE SCALE GENOMIC DNA]</scope>
    <source>
        <strain evidence="1 2">Issoire-Mx1</strain>
    </source>
</reference>
<evidence type="ECO:0000313" key="1">
    <source>
        <dbReference type="EMBL" id="AGN26744.1"/>
    </source>
</evidence>
<dbReference type="KEGG" id="mer:MMINT_14260"/>
<accession>R9T7W8</accession>
<gene>
    <name evidence="1" type="ORF">MMINT_14260</name>
</gene>
<proteinExistence type="predicted"/>
<dbReference type="STRING" id="1295009.MMINT_14260"/>
<evidence type="ECO:0000313" key="2">
    <source>
        <dbReference type="Proteomes" id="UP000014070"/>
    </source>
</evidence>
<organism evidence="1 2">
    <name type="scientific">Methanomassiliicoccus intestinalis (strain Issoire-Mx1)</name>
    <dbReference type="NCBI Taxonomy" id="1295009"/>
    <lineage>
        <taxon>Archaea</taxon>
        <taxon>Methanobacteriati</taxon>
        <taxon>Thermoplasmatota</taxon>
        <taxon>Thermoplasmata</taxon>
        <taxon>Methanomassiliicoccales</taxon>
        <taxon>Methanomassiliicoccaceae</taxon>
        <taxon>Methanomassiliicoccus</taxon>
    </lineage>
</organism>
<name>R9T7W8_METII</name>
<protein>
    <submittedName>
        <fullName evidence="1">Uncharacterized protein</fullName>
    </submittedName>
</protein>
<keyword evidence="2" id="KW-1185">Reference proteome</keyword>
<dbReference type="InParanoid" id="R9T7W8"/>
<dbReference type="EMBL" id="CP005934">
    <property type="protein sequence ID" value="AGN26744.1"/>
    <property type="molecule type" value="Genomic_DNA"/>
</dbReference>